<organism evidence="2 3">
    <name type="scientific">Actinoplanes octamycinicus</name>
    <dbReference type="NCBI Taxonomy" id="135948"/>
    <lineage>
        <taxon>Bacteria</taxon>
        <taxon>Bacillati</taxon>
        <taxon>Actinomycetota</taxon>
        <taxon>Actinomycetes</taxon>
        <taxon>Micromonosporales</taxon>
        <taxon>Micromonosporaceae</taxon>
        <taxon>Actinoplanes</taxon>
    </lineage>
</organism>
<reference evidence="2 3" key="1">
    <citation type="submission" date="2020-08" db="EMBL/GenBank/DDBJ databases">
        <title>Sequencing the genomes of 1000 actinobacteria strains.</title>
        <authorList>
            <person name="Klenk H.-P."/>
        </authorList>
    </citation>
    <scope>NUCLEOTIDE SEQUENCE [LARGE SCALE GENOMIC DNA]</scope>
    <source>
        <strain evidence="2 3">DSM 45809</strain>
    </source>
</reference>
<comment type="caution">
    <text evidence="2">The sequence shown here is derived from an EMBL/GenBank/DDBJ whole genome shotgun (WGS) entry which is preliminary data.</text>
</comment>
<gene>
    <name evidence="2" type="ORF">BJY16_004973</name>
</gene>
<evidence type="ECO:0000313" key="3">
    <source>
        <dbReference type="Proteomes" id="UP000546162"/>
    </source>
</evidence>
<dbReference type="InterPro" id="IPR036291">
    <property type="entry name" value="NAD(P)-bd_dom_sf"/>
</dbReference>
<evidence type="ECO:0000259" key="1">
    <source>
        <dbReference type="Pfam" id="PF05368"/>
    </source>
</evidence>
<evidence type="ECO:0000313" key="2">
    <source>
        <dbReference type="EMBL" id="MBB4741514.1"/>
    </source>
</evidence>
<dbReference type="Proteomes" id="UP000546162">
    <property type="component" value="Unassembled WGS sequence"/>
</dbReference>
<protein>
    <submittedName>
        <fullName evidence="2">Uncharacterized protein YbjT (DUF2867 family)</fullName>
    </submittedName>
</protein>
<dbReference type="Pfam" id="PF05368">
    <property type="entry name" value="NmrA"/>
    <property type="match status" value="1"/>
</dbReference>
<feature type="domain" description="NmrA-like" evidence="1">
    <location>
        <begin position="3"/>
        <end position="252"/>
    </location>
</feature>
<dbReference type="InterPro" id="IPR008030">
    <property type="entry name" value="NmrA-like"/>
</dbReference>
<dbReference type="EMBL" id="JACHNB010000001">
    <property type="protein sequence ID" value="MBB4741514.1"/>
    <property type="molecule type" value="Genomic_DNA"/>
</dbReference>
<accession>A0A7W7M911</accession>
<dbReference type="PANTHER" id="PTHR43162:SF1">
    <property type="entry name" value="PRESTALK A DIFFERENTIATION PROTEIN A"/>
    <property type="match status" value="1"/>
</dbReference>
<sequence>MNRVLITGATGNVGAHLVRELRTRSAPVRALVRDPTAAAARLGDAELAHGDFDDPASLRRALDGVTRVYLCAADGPRKVAHETAVIDAAAAAGVERIVKLSALHADPASPLPAYRWHGEIEEHLHRCGVPAVVLRPAFFMTNLLMVAAGVAQTGTLAAPTAGRRAAMIDIRDVAAVAAVTLLADPHAGHIYELTGPKAITFAEVAAALTAATGRRITSLDLTEEQARPRFAAAALPDWLTTQLAGVFGVLREGGFDRVTTDVPTLLGRPARGIAEFAHTFADAFTPQPTPASPATA</sequence>
<dbReference type="SUPFAM" id="SSF51735">
    <property type="entry name" value="NAD(P)-binding Rossmann-fold domains"/>
    <property type="match status" value="1"/>
</dbReference>
<name>A0A7W7M911_9ACTN</name>
<proteinExistence type="predicted"/>
<dbReference type="RefSeq" id="WP_185041989.1">
    <property type="nucleotide sequence ID" value="NZ_BAABFG010000005.1"/>
</dbReference>
<dbReference type="Gene3D" id="3.40.50.720">
    <property type="entry name" value="NAD(P)-binding Rossmann-like Domain"/>
    <property type="match status" value="1"/>
</dbReference>
<dbReference type="AlphaFoldDB" id="A0A7W7M911"/>
<dbReference type="PANTHER" id="PTHR43162">
    <property type="match status" value="1"/>
</dbReference>
<keyword evidence="3" id="KW-1185">Reference proteome</keyword>
<dbReference type="InterPro" id="IPR051604">
    <property type="entry name" value="Ergot_Alk_Oxidoreductase"/>
</dbReference>
<dbReference type="Gene3D" id="3.90.25.10">
    <property type="entry name" value="UDP-galactose 4-epimerase, domain 1"/>
    <property type="match status" value="1"/>
</dbReference>